<dbReference type="EMBL" id="BOSL01000006">
    <property type="protein sequence ID" value="GIP53392.1"/>
    <property type="molecule type" value="Genomic_DNA"/>
</dbReference>
<protein>
    <recommendedName>
        <fullName evidence="4 14">3-oxoacyl-[acyl-carrier-protein] synthase 2</fullName>
        <ecNumber evidence="3 14">2.3.1.179</ecNumber>
    </recommendedName>
</protein>
<feature type="domain" description="Ketosynthase family 3 (KS3)" evidence="16">
    <location>
        <begin position="1"/>
        <end position="409"/>
    </location>
</feature>
<dbReference type="CDD" id="cd00834">
    <property type="entry name" value="KAS_I_II"/>
    <property type="match status" value="1"/>
</dbReference>
<name>A0ABQ4MBN5_9BACL</name>
<evidence type="ECO:0000256" key="14">
    <source>
        <dbReference type="PIRNR" id="PIRNR000447"/>
    </source>
</evidence>
<evidence type="ECO:0000256" key="2">
    <source>
        <dbReference type="ARBA" id="ARBA00008467"/>
    </source>
</evidence>
<dbReference type="Pfam" id="PF02801">
    <property type="entry name" value="Ketoacyl-synt_C"/>
    <property type="match status" value="1"/>
</dbReference>
<dbReference type="PROSITE" id="PS52004">
    <property type="entry name" value="KS3_2"/>
    <property type="match status" value="1"/>
</dbReference>
<dbReference type="InterPro" id="IPR017568">
    <property type="entry name" value="3-oxoacyl-ACP_synth-2"/>
</dbReference>
<keyword evidence="18" id="KW-1185">Reference proteome</keyword>
<evidence type="ECO:0000256" key="5">
    <source>
        <dbReference type="ARBA" id="ARBA00022516"/>
    </source>
</evidence>
<evidence type="ECO:0000313" key="18">
    <source>
        <dbReference type="Proteomes" id="UP000679992"/>
    </source>
</evidence>
<keyword evidence="6 14" id="KW-0808">Transferase</keyword>
<evidence type="ECO:0000256" key="6">
    <source>
        <dbReference type="ARBA" id="ARBA00022679"/>
    </source>
</evidence>
<evidence type="ECO:0000256" key="4">
    <source>
        <dbReference type="ARBA" id="ARBA00014657"/>
    </source>
</evidence>
<evidence type="ECO:0000256" key="7">
    <source>
        <dbReference type="ARBA" id="ARBA00022832"/>
    </source>
</evidence>
<evidence type="ECO:0000256" key="8">
    <source>
        <dbReference type="ARBA" id="ARBA00023098"/>
    </source>
</evidence>
<keyword evidence="7" id="KW-0276">Fatty acid metabolism</keyword>
<comment type="pathway">
    <text evidence="1 14">Lipid metabolism; fatty acid biosynthesis.</text>
</comment>
<evidence type="ECO:0000256" key="12">
    <source>
        <dbReference type="ARBA" id="ARBA00047318"/>
    </source>
</evidence>
<gene>
    <name evidence="17" type="ORF">J42TS3_24270</name>
</gene>
<proteinExistence type="inferred from homology"/>
<dbReference type="RefSeq" id="WP_213654960.1">
    <property type="nucleotide sequence ID" value="NZ_BOSL01000006.1"/>
</dbReference>
<evidence type="ECO:0000256" key="13">
    <source>
        <dbReference type="ARBA" id="ARBA00047659"/>
    </source>
</evidence>
<dbReference type="PANTHER" id="PTHR11712">
    <property type="entry name" value="POLYKETIDE SYNTHASE-RELATED"/>
    <property type="match status" value="1"/>
</dbReference>
<organism evidence="17 18">
    <name type="scientific">Paenibacillus vini</name>
    <dbReference type="NCBI Taxonomy" id="1476024"/>
    <lineage>
        <taxon>Bacteria</taxon>
        <taxon>Bacillati</taxon>
        <taxon>Bacillota</taxon>
        <taxon>Bacilli</taxon>
        <taxon>Bacillales</taxon>
        <taxon>Paenibacillaceae</taxon>
        <taxon>Paenibacillus</taxon>
    </lineage>
</organism>
<reference evidence="17 18" key="1">
    <citation type="submission" date="2021-03" db="EMBL/GenBank/DDBJ databases">
        <title>Antimicrobial resistance genes in bacteria isolated from Japanese honey, and their potential for conferring macrolide and lincosamide resistance in the American foulbrood pathogen Paenibacillus larvae.</title>
        <authorList>
            <person name="Okamoto M."/>
            <person name="Kumagai M."/>
            <person name="Kanamori H."/>
            <person name="Takamatsu D."/>
        </authorList>
    </citation>
    <scope>NUCLEOTIDE SEQUENCE [LARGE SCALE GENOMIC DNA]</scope>
    <source>
        <strain evidence="17 18">J42TS3</strain>
    </source>
</reference>
<dbReference type="InterPro" id="IPR000794">
    <property type="entry name" value="Beta-ketoacyl_synthase"/>
</dbReference>
<dbReference type="Gene3D" id="3.40.47.10">
    <property type="match status" value="1"/>
</dbReference>
<dbReference type="NCBIfam" id="NF004970">
    <property type="entry name" value="PRK06333.1"/>
    <property type="match status" value="1"/>
</dbReference>
<comment type="caution">
    <text evidence="17">The sequence shown here is derived from an EMBL/GenBank/DDBJ whole genome shotgun (WGS) entry which is preliminary data.</text>
</comment>
<comment type="function">
    <text evidence="11 14">Involved in the type II fatty acid elongation cycle. Catalyzes the elongation of a wide range of acyl-ACP by the addition of two carbons from malonyl-ACP to an acyl acceptor. Can efficiently catalyze the conversion of palmitoleoyl-ACP (cis-hexadec-9-enoyl-ACP) to cis-vaccenoyl-ACP (cis-octadec-11-enoyl-ACP), an essential step in the thermal regulation of fatty acid composition.</text>
</comment>
<dbReference type="SUPFAM" id="SSF53901">
    <property type="entry name" value="Thiolase-like"/>
    <property type="match status" value="2"/>
</dbReference>
<accession>A0ABQ4MBN5</accession>
<dbReference type="InterPro" id="IPR020841">
    <property type="entry name" value="PKS_Beta-ketoAc_synthase_dom"/>
</dbReference>
<dbReference type="EC" id="2.3.1.179" evidence="3 14"/>
<keyword evidence="10 14" id="KW-0012">Acyltransferase</keyword>
<keyword evidence="5 14" id="KW-0444">Lipid biosynthesis</keyword>
<evidence type="ECO:0000256" key="1">
    <source>
        <dbReference type="ARBA" id="ARBA00005194"/>
    </source>
</evidence>
<evidence type="ECO:0000256" key="15">
    <source>
        <dbReference type="RuleBase" id="RU003694"/>
    </source>
</evidence>
<sequence length="412" mass="43347">MDRVVVTGMGIVSPLGNEVETFWSNLKEGKSGISYIDLFDASAFGTRIAGQVRDFDPEALFGRKEARKMDRFVQFGLYAAEQAVKQANLDVSMIDRERFGVYVGTGIGGIQTLTDNMEAYQNRGPGRVSPSLVPMMISNMAAAQISIRFGAMGPTLSPVTACSIGNTAIGEAFRLIRSGDADVILAGGTEAAIHPLSLASFGNATALSKRGDDPEKASRPFDGDRDGFVMAEGAGILVLESMDHALRRGAPIYAEVIGYGASSDAYHVVASHPEGEGAFLAMKRALQSAGVTPTEVDVVSAHATSTQVGDLAETKALKKLFGEQAKDIPVTANKSMTGHMFGAAGGAEAIALIRSLNDGIIPPTINLDHSDPACDLDYVPNQAREADLSIGLSNSFGFGGHNAAILLARYQA</sequence>
<dbReference type="PIRSF" id="PIRSF000447">
    <property type="entry name" value="KAS_II"/>
    <property type="match status" value="1"/>
</dbReference>
<evidence type="ECO:0000256" key="11">
    <source>
        <dbReference type="ARBA" id="ARBA00024006"/>
    </source>
</evidence>
<keyword evidence="8" id="KW-0443">Lipid metabolism</keyword>
<dbReference type="InterPro" id="IPR014030">
    <property type="entry name" value="Ketoacyl_synth_N"/>
</dbReference>
<comment type="catalytic activity">
    <reaction evidence="13 14">
        <text>a fatty acyl-[ACP] + malonyl-[ACP] + H(+) = a 3-oxoacyl-[ACP] + holo-[ACP] + CO2</text>
        <dbReference type="Rhea" id="RHEA:22836"/>
        <dbReference type="Rhea" id="RHEA-COMP:9623"/>
        <dbReference type="Rhea" id="RHEA-COMP:9685"/>
        <dbReference type="Rhea" id="RHEA-COMP:9916"/>
        <dbReference type="Rhea" id="RHEA-COMP:14125"/>
        <dbReference type="ChEBI" id="CHEBI:15378"/>
        <dbReference type="ChEBI" id="CHEBI:16526"/>
        <dbReference type="ChEBI" id="CHEBI:64479"/>
        <dbReference type="ChEBI" id="CHEBI:78449"/>
        <dbReference type="ChEBI" id="CHEBI:78776"/>
        <dbReference type="ChEBI" id="CHEBI:138651"/>
    </reaction>
</comment>
<dbReference type="InterPro" id="IPR014031">
    <property type="entry name" value="Ketoacyl_synth_C"/>
</dbReference>
<dbReference type="PANTHER" id="PTHR11712:SF336">
    <property type="entry name" value="3-OXOACYL-[ACYL-CARRIER-PROTEIN] SYNTHASE, MITOCHONDRIAL"/>
    <property type="match status" value="1"/>
</dbReference>
<evidence type="ECO:0000256" key="3">
    <source>
        <dbReference type="ARBA" id="ARBA00012356"/>
    </source>
</evidence>
<dbReference type="InterPro" id="IPR016039">
    <property type="entry name" value="Thiolase-like"/>
</dbReference>
<evidence type="ECO:0000259" key="16">
    <source>
        <dbReference type="PROSITE" id="PS52004"/>
    </source>
</evidence>
<comment type="similarity">
    <text evidence="2 14 15">Belongs to the thiolase-like superfamily. Beta-ketoacyl-ACP synthases family.</text>
</comment>
<dbReference type="NCBIfam" id="TIGR03150">
    <property type="entry name" value="fabF"/>
    <property type="match status" value="1"/>
</dbReference>
<dbReference type="SMART" id="SM00825">
    <property type="entry name" value="PKS_KS"/>
    <property type="match status" value="1"/>
</dbReference>
<evidence type="ECO:0000256" key="9">
    <source>
        <dbReference type="ARBA" id="ARBA00023160"/>
    </source>
</evidence>
<dbReference type="NCBIfam" id="NF005589">
    <property type="entry name" value="PRK07314.1"/>
    <property type="match status" value="1"/>
</dbReference>
<dbReference type="Pfam" id="PF00109">
    <property type="entry name" value="ketoacyl-synt"/>
    <property type="match status" value="1"/>
</dbReference>
<dbReference type="Proteomes" id="UP000679992">
    <property type="component" value="Unassembled WGS sequence"/>
</dbReference>
<comment type="catalytic activity">
    <reaction evidence="12 14">
        <text>(9Z)-hexadecenoyl-[ACP] + malonyl-[ACP] + H(+) = 3-oxo-(11Z)-octadecenoyl-[ACP] + holo-[ACP] + CO2</text>
        <dbReference type="Rhea" id="RHEA:55040"/>
        <dbReference type="Rhea" id="RHEA-COMP:9623"/>
        <dbReference type="Rhea" id="RHEA-COMP:9685"/>
        <dbReference type="Rhea" id="RHEA-COMP:10800"/>
        <dbReference type="Rhea" id="RHEA-COMP:14074"/>
        <dbReference type="ChEBI" id="CHEBI:15378"/>
        <dbReference type="ChEBI" id="CHEBI:16526"/>
        <dbReference type="ChEBI" id="CHEBI:64479"/>
        <dbReference type="ChEBI" id="CHEBI:78449"/>
        <dbReference type="ChEBI" id="CHEBI:83989"/>
        <dbReference type="ChEBI" id="CHEBI:138538"/>
        <dbReference type="EC" id="2.3.1.179"/>
    </reaction>
</comment>
<evidence type="ECO:0000313" key="17">
    <source>
        <dbReference type="EMBL" id="GIP53392.1"/>
    </source>
</evidence>
<evidence type="ECO:0000256" key="10">
    <source>
        <dbReference type="ARBA" id="ARBA00023315"/>
    </source>
</evidence>
<keyword evidence="9 14" id="KW-0275">Fatty acid biosynthesis</keyword>